<dbReference type="SUPFAM" id="SSF53098">
    <property type="entry name" value="Ribonuclease H-like"/>
    <property type="match status" value="1"/>
</dbReference>
<dbReference type="Proteomes" id="UP000264353">
    <property type="component" value="Chromosome A6"/>
</dbReference>
<dbReference type="CDD" id="cd06222">
    <property type="entry name" value="RNase_H_like"/>
    <property type="match status" value="1"/>
</dbReference>
<feature type="domain" description="RNase H type-1" evidence="1">
    <location>
        <begin position="41"/>
        <end position="162"/>
    </location>
</feature>
<dbReference type="PANTHER" id="PTHR47074:SF49">
    <property type="entry name" value="POLYNUCLEOTIDYL TRANSFERASE, RIBONUCLEASE H-LIKE SUPERFAMILY PROTEIN"/>
    <property type="match status" value="1"/>
</dbReference>
<dbReference type="InterPro" id="IPR044730">
    <property type="entry name" value="RNase_H-like_dom_plant"/>
</dbReference>
<dbReference type="PANTHER" id="PTHR47074">
    <property type="entry name" value="BNAC02G40300D PROTEIN"/>
    <property type="match status" value="1"/>
</dbReference>
<protein>
    <recommendedName>
        <fullName evidence="1">RNase H type-1 domain-containing protein</fullName>
    </recommendedName>
</protein>
<sequence length="175" mass="19487">MLFANSIYLTREFSSKYLMDHWKSAYHTFKLSPSPDVIICNVDAAWKVSTRNCGVGCVFSGPRHVPKLDFFSDSHRSVSTALMVEALAIRSTVMYAATSNVKALLIRSESLSLVKMLKKGSSTPALYGILFDIYHFRSTFIAVSFEYVPRLNNVLADYVAKSVILLLNSSSSHGM</sequence>
<evidence type="ECO:0000313" key="3">
    <source>
        <dbReference type="Proteomes" id="UP000264353"/>
    </source>
</evidence>
<dbReference type="GO" id="GO:0004523">
    <property type="term" value="F:RNA-DNA hybrid ribonuclease activity"/>
    <property type="evidence" value="ECO:0007669"/>
    <property type="project" value="InterPro"/>
</dbReference>
<dbReference type="InterPro" id="IPR052929">
    <property type="entry name" value="RNase_H-like_EbsB-rel"/>
</dbReference>
<dbReference type="EMBL" id="CM010633">
    <property type="protein sequence ID" value="RID59919.1"/>
    <property type="molecule type" value="Genomic_DNA"/>
</dbReference>
<dbReference type="InterPro" id="IPR002156">
    <property type="entry name" value="RNaseH_domain"/>
</dbReference>
<proteinExistence type="predicted"/>
<accession>A0A397Z2L1</accession>
<dbReference type="InterPro" id="IPR036397">
    <property type="entry name" value="RNaseH_sf"/>
</dbReference>
<dbReference type="Pfam" id="PF13456">
    <property type="entry name" value="RVT_3"/>
    <property type="match status" value="1"/>
</dbReference>
<dbReference type="InterPro" id="IPR012337">
    <property type="entry name" value="RNaseH-like_sf"/>
</dbReference>
<dbReference type="GO" id="GO:0003676">
    <property type="term" value="F:nucleic acid binding"/>
    <property type="evidence" value="ECO:0007669"/>
    <property type="project" value="InterPro"/>
</dbReference>
<dbReference type="Gene3D" id="3.30.420.10">
    <property type="entry name" value="Ribonuclease H-like superfamily/Ribonuclease H"/>
    <property type="match status" value="1"/>
</dbReference>
<reference evidence="2 3" key="1">
    <citation type="submission" date="2018-06" db="EMBL/GenBank/DDBJ databases">
        <title>WGS assembly of Brassica rapa FPsc.</title>
        <authorList>
            <person name="Bowman J."/>
            <person name="Kohchi T."/>
            <person name="Yamato K."/>
            <person name="Jenkins J."/>
            <person name="Shu S."/>
            <person name="Ishizaki K."/>
            <person name="Yamaoka S."/>
            <person name="Nishihama R."/>
            <person name="Nakamura Y."/>
            <person name="Berger F."/>
            <person name="Adam C."/>
            <person name="Aki S."/>
            <person name="Althoff F."/>
            <person name="Araki T."/>
            <person name="Arteaga-Vazquez M."/>
            <person name="Balasubrmanian S."/>
            <person name="Bauer D."/>
            <person name="Boehm C."/>
            <person name="Briginshaw L."/>
            <person name="Caballero-Perez J."/>
            <person name="Catarino B."/>
            <person name="Chen F."/>
            <person name="Chiyoda S."/>
            <person name="Chovatia M."/>
            <person name="Davies K."/>
            <person name="Delmans M."/>
            <person name="Demura T."/>
            <person name="Dierschke T."/>
            <person name="Dolan L."/>
            <person name="Dorantes-Acosta A."/>
            <person name="Eklund D."/>
            <person name="Florent S."/>
            <person name="Flores-Sandoval E."/>
            <person name="Fujiyama A."/>
            <person name="Fukuzawa H."/>
            <person name="Galik B."/>
            <person name="Grimanelli D."/>
            <person name="Grimwood J."/>
            <person name="Grossniklaus U."/>
            <person name="Hamada T."/>
            <person name="Haseloff J."/>
            <person name="Hetherington A."/>
            <person name="Higo A."/>
            <person name="Hirakawa Y."/>
            <person name="Hundley H."/>
            <person name="Ikeda Y."/>
            <person name="Inoue K."/>
            <person name="Inoue S."/>
            <person name="Ishida S."/>
            <person name="Jia Q."/>
            <person name="Kakita M."/>
            <person name="Kanazawa T."/>
            <person name="Kawai Y."/>
            <person name="Kawashima T."/>
            <person name="Kennedy M."/>
            <person name="Kinose K."/>
            <person name="Kinoshita T."/>
            <person name="Kohara Y."/>
            <person name="Koide E."/>
            <person name="Komatsu K."/>
            <person name="Kopischke S."/>
            <person name="Kubo M."/>
            <person name="Kyozuka J."/>
            <person name="Lagercrantz U."/>
            <person name="Lin S."/>
            <person name="Lindquist E."/>
            <person name="Lipzen A."/>
            <person name="Lu C."/>
            <person name="Luna E."/>
            <person name="Martienssen R."/>
            <person name="Minamino N."/>
            <person name="Mizutani M."/>
            <person name="Mizutani M."/>
            <person name="Mochizuki N."/>
            <person name="Monte I."/>
            <person name="Mosher R."/>
            <person name="Nagasaki H."/>
            <person name="Nakagami H."/>
            <person name="Naramoto S."/>
            <person name="Nishitani K."/>
            <person name="Ohtani M."/>
            <person name="Okamoto T."/>
            <person name="Okumura M."/>
            <person name="Phillips J."/>
            <person name="Pollak B."/>
            <person name="Reinders A."/>
            <person name="Roevekamp M."/>
            <person name="Sano R."/>
            <person name="Sawa S."/>
            <person name="Schmid M."/>
            <person name="Shirakawa M."/>
            <person name="Solano R."/>
            <person name="Spunde A."/>
            <person name="Suetsugu N."/>
            <person name="Sugano S."/>
            <person name="Sugiyama A."/>
            <person name="Sun R."/>
            <person name="Suzuki Y."/>
            <person name="Takenaka M."/>
            <person name="Takezawa D."/>
            <person name="Tomogane H."/>
            <person name="Tsuzuki M."/>
            <person name="Ueda T."/>
            <person name="Umeda M."/>
            <person name="Ward J."/>
            <person name="Watanabe Y."/>
            <person name="Yazaki K."/>
            <person name="Yokoyama R."/>
            <person name="Yoshitake Y."/>
            <person name="Yotsui I."/>
            <person name="Zachgo S."/>
            <person name="Schmutz J."/>
        </authorList>
    </citation>
    <scope>NUCLEOTIDE SEQUENCE [LARGE SCALE GENOMIC DNA]</scope>
    <source>
        <strain evidence="3">cv. B-3</strain>
    </source>
</reference>
<organism evidence="2 3">
    <name type="scientific">Brassica campestris</name>
    <name type="common">Field mustard</name>
    <dbReference type="NCBI Taxonomy" id="3711"/>
    <lineage>
        <taxon>Eukaryota</taxon>
        <taxon>Viridiplantae</taxon>
        <taxon>Streptophyta</taxon>
        <taxon>Embryophyta</taxon>
        <taxon>Tracheophyta</taxon>
        <taxon>Spermatophyta</taxon>
        <taxon>Magnoliopsida</taxon>
        <taxon>eudicotyledons</taxon>
        <taxon>Gunneridae</taxon>
        <taxon>Pentapetalae</taxon>
        <taxon>rosids</taxon>
        <taxon>malvids</taxon>
        <taxon>Brassicales</taxon>
        <taxon>Brassicaceae</taxon>
        <taxon>Brassiceae</taxon>
        <taxon>Brassica</taxon>
    </lineage>
</organism>
<evidence type="ECO:0000313" key="2">
    <source>
        <dbReference type="EMBL" id="RID59919.1"/>
    </source>
</evidence>
<evidence type="ECO:0000259" key="1">
    <source>
        <dbReference type="Pfam" id="PF13456"/>
    </source>
</evidence>
<dbReference type="AlphaFoldDB" id="A0A397Z2L1"/>
<name>A0A397Z2L1_BRACM</name>
<gene>
    <name evidence="2" type="ORF">BRARA_F03110</name>
</gene>